<dbReference type="SUPFAM" id="SSF54060">
    <property type="entry name" value="His-Me finger endonucleases"/>
    <property type="match status" value="1"/>
</dbReference>
<dbReference type="EMBL" id="CP070969">
    <property type="protein sequence ID" value="QSF43352.1"/>
    <property type="molecule type" value="Genomic_DNA"/>
</dbReference>
<sequence>MTDTIRSRRRDNRICDICNDDKEIRQCGVEGEFKGRLLCLKHYTQVRLYGLITDINKSHMDRERICEVCGAEEAIYYRSSNQMLCRRHYDHMWNFGKILKRTINDPNEVIKFDTYAEIIMYNSKNEETSRAIVDLEDVDLLSRHKWRENNWGYPSTGNGRSEINCMMHQLLMHPKDGEIVDHINRNPLDNRRCNLRIVNKSINSINTGLRGNNVSGVTGVTYNKNAKSWRAFINFNGTRIELGHKKLFEDAVRKRLRAEIYYYPDYPPQAHLFEKYGVNYKNE</sequence>
<dbReference type="GO" id="GO:0004519">
    <property type="term" value="F:endonuclease activity"/>
    <property type="evidence" value="ECO:0007669"/>
    <property type="project" value="UniProtKB-KW"/>
</dbReference>
<evidence type="ECO:0000313" key="3">
    <source>
        <dbReference type="Proteomes" id="UP000663452"/>
    </source>
</evidence>
<keyword evidence="3" id="KW-1185">Reference proteome</keyword>
<gene>
    <name evidence="2" type="ORF">JRJ22_18985</name>
</gene>
<dbReference type="InterPro" id="IPR044925">
    <property type="entry name" value="His-Me_finger_sf"/>
</dbReference>
<name>A0ABX7LBJ1_9BACL</name>
<organism evidence="2 3">
    <name type="scientific">Paenibacillus tianjinensis</name>
    <dbReference type="NCBI Taxonomy" id="2810347"/>
    <lineage>
        <taxon>Bacteria</taxon>
        <taxon>Bacillati</taxon>
        <taxon>Bacillota</taxon>
        <taxon>Bacilli</taxon>
        <taxon>Bacillales</taxon>
        <taxon>Paenibacillaceae</taxon>
        <taxon>Paenibacillus</taxon>
    </lineage>
</organism>
<dbReference type="RefSeq" id="WP_206100985.1">
    <property type="nucleotide sequence ID" value="NZ_CP070969.1"/>
</dbReference>
<dbReference type="InterPro" id="IPR003615">
    <property type="entry name" value="HNH_nuc"/>
</dbReference>
<dbReference type="Pfam" id="PF13392">
    <property type="entry name" value="HNH_3"/>
    <property type="match status" value="1"/>
</dbReference>
<feature type="domain" description="HNH nuclease" evidence="1">
    <location>
        <begin position="174"/>
        <end position="204"/>
    </location>
</feature>
<evidence type="ECO:0000313" key="2">
    <source>
        <dbReference type="EMBL" id="QSF43352.1"/>
    </source>
</evidence>
<accession>A0ABX7LBJ1</accession>
<dbReference type="Gene3D" id="3.90.75.20">
    <property type="match status" value="1"/>
</dbReference>
<reference evidence="2 3" key="1">
    <citation type="submission" date="2021-02" db="EMBL/GenBank/DDBJ databases">
        <title>Paenibacillus tianjinensis sp. nov.</title>
        <authorList>
            <person name="Liu H."/>
        </authorList>
    </citation>
    <scope>NUCLEOTIDE SEQUENCE [LARGE SCALE GENOMIC DNA]</scope>
    <source>
        <strain evidence="2 3">TB2019</strain>
    </source>
</reference>
<keyword evidence="2" id="KW-0378">Hydrolase</keyword>
<keyword evidence="2" id="KW-0255">Endonuclease</keyword>
<keyword evidence="2" id="KW-0540">Nuclease</keyword>
<evidence type="ECO:0000259" key="1">
    <source>
        <dbReference type="Pfam" id="PF13392"/>
    </source>
</evidence>
<dbReference type="Proteomes" id="UP000663452">
    <property type="component" value="Chromosome"/>
</dbReference>
<proteinExistence type="predicted"/>
<protein>
    <submittedName>
        <fullName evidence="2">HNH endonuclease</fullName>
    </submittedName>
</protein>